<dbReference type="NCBIfam" id="NF006342">
    <property type="entry name" value="PRK08569.1"/>
    <property type="match status" value="1"/>
</dbReference>
<dbReference type="InterPro" id="IPR005485">
    <property type="entry name" value="Rbsml_uL18_euk_arch"/>
</dbReference>
<dbReference type="PANTHER" id="PTHR23410:SF12">
    <property type="entry name" value="LARGE RIBOSOMAL SUBUNIT PROTEIN UL18"/>
    <property type="match status" value="1"/>
</dbReference>
<comment type="subunit">
    <text evidence="6">Part of the 50S ribosomal subunit. Contacts the 5S and 23S rRNAs.</text>
</comment>
<dbReference type="Gene3D" id="3.30.420.100">
    <property type="match status" value="1"/>
</dbReference>
<keyword evidence="4 6" id="KW-0689">Ribosomal protein</keyword>
<dbReference type="InterPro" id="IPR057267">
    <property type="entry name" value="Rbsml_uL18_arch"/>
</dbReference>
<evidence type="ECO:0000256" key="5">
    <source>
        <dbReference type="ARBA" id="ARBA00023274"/>
    </source>
</evidence>
<gene>
    <name evidence="6" type="primary">rpl18</name>
    <name evidence="7" type="ORF">GCM10007108_07780</name>
</gene>
<dbReference type="GO" id="GO:0006412">
    <property type="term" value="P:translation"/>
    <property type="evidence" value="ECO:0007669"/>
    <property type="project" value="UniProtKB-UniRule"/>
</dbReference>
<dbReference type="PANTHER" id="PTHR23410">
    <property type="entry name" value="RIBOSOMAL PROTEIN L5-RELATED"/>
    <property type="match status" value="1"/>
</dbReference>
<dbReference type="Pfam" id="PF17144">
    <property type="entry name" value="Ribosomal_L5e"/>
    <property type="match status" value="2"/>
</dbReference>
<evidence type="ECO:0000256" key="6">
    <source>
        <dbReference type="HAMAP-Rule" id="MF_01337"/>
    </source>
</evidence>
<keyword evidence="5 6" id="KW-0687">Ribonucleoprotein</keyword>
<dbReference type="Proteomes" id="UP000632195">
    <property type="component" value="Unassembled WGS sequence"/>
</dbReference>
<dbReference type="GO" id="GO:0003735">
    <property type="term" value="F:structural constituent of ribosome"/>
    <property type="evidence" value="ECO:0007669"/>
    <property type="project" value="InterPro"/>
</dbReference>
<reference evidence="7" key="2">
    <citation type="submission" date="2022-09" db="EMBL/GenBank/DDBJ databases">
        <authorList>
            <person name="Sun Q."/>
            <person name="Ohkuma M."/>
        </authorList>
    </citation>
    <scope>NUCLEOTIDE SEQUENCE</scope>
    <source>
        <strain evidence="7">JCM 13583</strain>
    </source>
</reference>
<evidence type="ECO:0000256" key="3">
    <source>
        <dbReference type="ARBA" id="ARBA00022884"/>
    </source>
</evidence>
<reference evidence="7" key="1">
    <citation type="journal article" date="2014" name="Int. J. Syst. Evol. Microbiol.">
        <title>Complete genome sequence of Corynebacterium casei LMG S-19264T (=DSM 44701T), isolated from a smear-ripened cheese.</title>
        <authorList>
            <consortium name="US DOE Joint Genome Institute (JGI-PGF)"/>
            <person name="Walter F."/>
            <person name="Albersmeier A."/>
            <person name="Kalinowski J."/>
            <person name="Ruckert C."/>
        </authorList>
    </citation>
    <scope>NUCLEOTIDE SEQUENCE</scope>
    <source>
        <strain evidence="7">JCM 13583</strain>
    </source>
</reference>
<comment type="similarity">
    <text evidence="1 6">Belongs to the universal ribosomal protein uL18 family.</text>
</comment>
<accession>A0AA37F9D7</accession>
<evidence type="ECO:0000313" key="8">
    <source>
        <dbReference type="Proteomes" id="UP000632195"/>
    </source>
</evidence>
<evidence type="ECO:0000256" key="2">
    <source>
        <dbReference type="ARBA" id="ARBA00022730"/>
    </source>
</evidence>
<comment type="function">
    <text evidence="6">This is one of the proteins that bind and probably mediate the attachment of the 5S RNA into the large ribosomal subunit, where it forms part of the central protuberance.</text>
</comment>
<keyword evidence="3 6" id="KW-0694">RNA-binding</keyword>
<comment type="caution">
    <text evidence="7">The sequence shown here is derived from an EMBL/GenBank/DDBJ whole genome shotgun (WGS) entry which is preliminary data.</text>
</comment>
<evidence type="ECO:0000313" key="7">
    <source>
        <dbReference type="EMBL" id="GGM72077.1"/>
    </source>
</evidence>
<organism evidence="7 8">
    <name type="scientific">Thermogymnomonas acidicola</name>
    <dbReference type="NCBI Taxonomy" id="399579"/>
    <lineage>
        <taxon>Archaea</taxon>
        <taxon>Methanobacteriati</taxon>
        <taxon>Thermoplasmatota</taxon>
        <taxon>Thermoplasmata</taxon>
        <taxon>Thermoplasmatales</taxon>
        <taxon>Thermogymnomonas</taxon>
    </lineage>
</organism>
<dbReference type="CDD" id="cd00432">
    <property type="entry name" value="Ribosomal_L18_L5e"/>
    <property type="match status" value="1"/>
</dbReference>
<dbReference type="AlphaFoldDB" id="A0AA37F9D7"/>
<dbReference type="GO" id="GO:0008097">
    <property type="term" value="F:5S rRNA binding"/>
    <property type="evidence" value="ECO:0007669"/>
    <property type="project" value="InterPro"/>
</dbReference>
<evidence type="ECO:0000256" key="1">
    <source>
        <dbReference type="ARBA" id="ARBA00007116"/>
    </source>
</evidence>
<dbReference type="SUPFAM" id="SSF53137">
    <property type="entry name" value="Translational machinery components"/>
    <property type="match status" value="1"/>
</dbReference>
<keyword evidence="8" id="KW-1185">Reference proteome</keyword>
<keyword evidence="2 6" id="KW-0699">rRNA-binding</keyword>
<name>A0AA37F9D7_9ARCH</name>
<sequence length="163" mass="18186">MHVRVFKRKREGITDYRKRLALVKSGLPRLVVRPSGKGIQAQIVKFSPRGDIVVATVNERSLRKRGLQVDGNSTPVCYLVGYMLGKLALSREVEEAVLDIGRRKLTRGGRITAVLKGAVDAGLYVPHDESILPSEDRIKGKHLKDSKRFSGIDEMKRALEVVQ</sequence>
<dbReference type="GO" id="GO:0022625">
    <property type="term" value="C:cytosolic large ribosomal subunit"/>
    <property type="evidence" value="ECO:0007669"/>
    <property type="project" value="TreeGrafter"/>
</dbReference>
<dbReference type="RefSeq" id="WP_188680488.1">
    <property type="nucleotide sequence ID" value="NZ_BMNY01000001.1"/>
</dbReference>
<dbReference type="GO" id="GO:0000027">
    <property type="term" value="P:ribosomal large subunit assembly"/>
    <property type="evidence" value="ECO:0007669"/>
    <property type="project" value="TreeGrafter"/>
</dbReference>
<evidence type="ECO:0000256" key="4">
    <source>
        <dbReference type="ARBA" id="ARBA00022980"/>
    </source>
</evidence>
<proteinExistence type="inferred from homology"/>
<protein>
    <recommendedName>
        <fullName evidence="6">Large ribosomal subunit protein uL18</fullName>
    </recommendedName>
</protein>
<dbReference type="HAMAP" id="MF_01337_A">
    <property type="entry name" value="Ribosomal_uL18_A"/>
    <property type="match status" value="1"/>
</dbReference>
<dbReference type="EMBL" id="BMNY01000001">
    <property type="protein sequence ID" value="GGM72077.1"/>
    <property type="molecule type" value="Genomic_DNA"/>
</dbReference>
<dbReference type="InterPro" id="IPR057268">
    <property type="entry name" value="Ribosomal_L18"/>
</dbReference>